<evidence type="ECO:0000313" key="1">
    <source>
        <dbReference type="EMBL" id="CAB4126560.1"/>
    </source>
</evidence>
<organism evidence="1">
    <name type="scientific">uncultured Caudovirales phage</name>
    <dbReference type="NCBI Taxonomy" id="2100421"/>
    <lineage>
        <taxon>Viruses</taxon>
        <taxon>Duplodnaviria</taxon>
        <taxon>Heunggongvirae</taxon>
        <taxon>Uroviricota</taxon>
        <taxon>Caudoviricetes</taxon>
        <taxon>Peduoviridae</taxon>
        <taxon>Maltschvirus</taxon>
        <taxon>Maltschvirus maltsch</taxon>
    </lineage>
</organism>
<gene>
    <name evidence="1" type="ORF">UFOVP79_1</name>
</gene>
<protein>
    <submittedName>
        <fullName evidence="1">Uncharacterized protein</fullName>
    </submittedName>
</protein>
<sequence>MGKCLVLSFGCPVLSVLFKIFTGDFAIPANLAKPLGVYGDATLWGFFGFATVTKFKLVDRGGLPEADGVKHV</sequence>
<name>A0A6J5L259_9CAUD</name>
<proteinExistence type="predicted"/>
<dbReference type="EMBL" id="LR796207">
    <property type="protein sequence ID" value="CAB4126560.1"/>
    <property type="molecule type" value="Genomic_DNA"/>
</dbReference>
<reference evidence="1" key="1">
    <citation type="submission" date="2020-04" db="EMBL/GenBank/DDBJ databases">
        <authorList>
            <person name="Chiriac C."/>
            <person name="Salcher M."/>
            <person name="Ghai R."/>
            <person name="Kavagutti S V."/>
        </authorList>
    </citation>
    <scope>NUCLEOTIDE SEQUENCE</scope>
</reference>
<accession>A0A6J5L259</accession>